<feature type="transmembrane region" description="Helical" evidence="9">
    <location>
        <begin position="180"/>
        <end position="198"/>
    </location>
</feature>
<dbReference type="Pfam" id="PF01032">
    <property type="entry name" value="FecCD"/>
    <property type="match status" value="1"/>
</dbReference>
<comment type="similarity">
    <text evidence="2">Belongs to the binding-protein-dependent transport system permease family. FecCD subfamily.</text>
</comment>
<keyword evidence="7 9" id="KW-0472">Membrane</keyword>
<evidence type="ECO:0000256" key="3">
    <source>
        <dbReference type="ARBA" id="ARBA00022448"/>
    </source>
</evidence>
<dbReference type="Proteomes" id="UP001595955">
    <property type="component" value="Unassembled WGS sequence"/>
</dbReference>
<feature type="transmembrane region" description="Helical" evidence="9">
    <location>
        <begin position="95"/>
        <end position="113"/>
    </location>
</feature>
<evidence type="ECO:0000256" key="6">
    <source>
        <dbReference type="ARBA" id="ARBA00022989"/>
    </source>
</evidence>
<name>A0ABV9D605_9MICO</name>
<organism evidence="10 11">
    <name type="scientific">Georgenia faecalis</name>
    <dbReference type="NCBI Taxonomy" id="2483799"/>
    <lineage>
        <taxon>Bacteria</taxon>
        <taxon>Bacillati</taxon>
        <taxon>Actinomycetota</taxon>
        <taxon>Actinomycetes</taxon>
        <taxon>Micrococcales</taxon>
        <taxon>Bogoriellaceae</taxon>
        <taxon>Georgenia</taxon>
    </lineage>
</organism>
<dbReference type="SUPFAM" id="SSF81345">
    <property type="entry name" value="ABC transporter involved in vitamin B12 uptake, BtuC"/>
    <property type="match status" value="1"/>
</dbReference>
<keyword evidence="4" id="KW-1003">Cell membrane</keyword>
<evidence type="ECO:0000256" key="8">
    <source>
        <dbReference type="SAM" id="MobiDB-lite"/>
    </source>
</evidence>
<dbReference type="CDD" id="cd06550">
    <property type="entry name" value="TM_ABC_iron-siderophores_like"/>
    <property type="match status" value="1"/>
</dbReference>
<reference evidence="11" key="1">
    <citation type="journal article" date="2019" name="Int. J. Syst. Evol. Microbiol.">
        <title>The Global Catalogue of Microorganisms (GCM) 10K type strain sequencing project: providing services to taxonomists for standard genome sequencing and annotation.</title>
        <authorList>
            <consortium name="The Broad Institute Genomics Platform"/>
            <consortium name="The Broad Institute Genome Sequencing Center for Infectious Disease"/>
            <person name="Wu L."/>
            <person name="Ma J."/>
        </authorList>
    </citation>
    <scope>NUCLEOTIDE SEQUENCE [LARGE SCALE GENOMIC DNA]</scope>
    <source>
        <strain evidence="11">JCM 3369</strain>
    </source>
</reference>
<sequence>MSALLDGAGPGTSTGPRAGAATPAVADAVRAVRRAGRRRHVTVAAVLVVAVLAMALVRLLLGDFTVSFVDFLRILGGAEIPGASFIITESRLPRVAVGAMVGLALGVAGTIFQTMLRNPLASPDILGISLGASAAAVAAIVLAGASGLPVSLAALAGALLVAVGMHALSRSGVVGGDRFILIGIGVAAVMQAVINFLLARTDLRTAQDALVWLSGSLGPANDRRALYLGAALVVLLPATAVLSRRLGVLELGGEVASGLGLRVRPATLGLTVVAVALVAAATAAAGPVAFVAFLAGPIARRLLGGRPSLLLSGLVGALLVLAADYVAAEILPGAVPVGVVTGATGAPFLLWLLATANRGGRSE</sequence>
<evidence type="ECO:0000256" key="9">
    <source>
        <dbReference type="SAM" id="Phobius"/>
    </source>
</evidence>
<feature type="transmembrane region" description="Helical" evidence="9">
    <location>
        <begin position="67"/>
        <end position="88"/>
    </location>
</feature>
<proteinExistence type="inferred from homology"/>
<dbReference type="InterPro" id="IPR000522">
    <property type="entry name" value="ABC_transptr_permease_BtuC"/>
</dbReference>
<feature type="region of interest" description="Disordered" evidence="8">
    <location>
        <begin position="1"/>
        <end position="20"/>
    </location>
</feature>
<dbReference type="EMBL" id="JBHSGF010000001">
    <property type="protein sequence ID" value="MFC4553991.1"/>
    <property type="molecule type" value="Genomic_DNA"/>
</dbReference>
<feature type="compositionally biased region" description="Low complexity" evidence="8">
    <location>
        <begin position="11"/>
        <end position="20"/>
    </location>
</feature>
<gene>
    <name evidence="10" type="ORF">ACFO3F_01905</name>
</gene>
<dbReference type="PANTHER" id="PTHR30472:SF24">
    <property type="entry name" value="FERRIC ENTEROBACTIN TRANSPORT SYSTEM PERMEASE PROTEIN FEPG"/>
    <property type="match status" value="1"/>
</dbReference>
<feature type="transmembrane region" description="Helical" evidence="9">
    <location>
        <begin position="150"/>
        <end position="168"/>
    </location>
</feature>
<feature type="transmembrane region" description="Helical" evidence="9">
    <location>
        <begin position="125"/>
        <end position="143"/>
    </location>
</feature>
<accession>A0ABV9D605</accession>
<dbReference type="PANTHER" id="PTHR30472">
    <property type="entry name" value="FERRIC ENTEROBACTIN TRANSPORT SYSTEM PERMEASE PROTEIN"/>
    <property type="match status" value="1"/>
</dbReference>
<feature type="transmembrane region" description="Helical" evidence="9">
    <location>
        <begin position="266"/>
        <end position="296"/>
    </location>
</feature>
<comment type="caution">
    <text evidence="10">The sequence shown here is derived from an EMBL/GenBank/DDBJ whole genome shotgun (WGS) entry which is preliminary data.</text>
</comment>
<evidence type="ECO:0000313" key="11">
    <source>
        <dbReference type="Proteomes" id="UP001595955"/>
    </source>
</evidence>
<dbReference type="RefSeq" id="WP_387966623.1">
    <property type="nucleotide sequence ID" value="NZ_CP033325.1"/>
</dbReference>
<comment type="subcellular location">
    <subcellularLocation>
        <location evidence="1">Cell membrane</location>
        <topology evidence="1">Multi-pass membrane protein</topology>
    </subcellularLocation>
</comment>
<evidence type="ECO:0000256" key="7">
    <source>
        <dbReference type="ARBA" id="ARBA00023136"/>
    </source>
</evidence>
<keyword evidence="5 9" id="KW-0812">Transmembrane</keyword>
<evidence type="ECO:0000256" key="2">
    <source>
        <dbReference type="ARBA" id="ARBA00007935"/>
    </source>
</evidence>
<feature type="transmembrane region" description="Helical" evidence="9">
    <location>
        <begin position="225"/>
        <end position="246"/>
    </location>
</feature>
<protein>
    <submittedName>
        <fullName evidence="10">FecCD family ABC transporter permease</fullName>
    </submittedName>
</protein>
<keyword evidence="3" id="KW-0813">Transport</keyword>
<keyword evidence="6 9" id="KW-1133">Transmembrane helix</keyword>
<evidence type="ECO:0000313" key="10">
    <source>
        <dbReference type="EMBL" id="MFC4553991.1"/>
    </source>
</evidence>
<evidence type="ECO:0000256" key="5">
    <source>
        <dbReference type="ARBA" id="ARBA00022692"/>
    </source>
</evidence>
<feature type="transmembrane region" description="Helical" evidence="9">
    <location>
        <begin position="40"/>
        <end position="61"/>
    </location>
</feature>
<dbReference type="Gene3D" id="1.10.3470.10">
    <property type="entry name" value="ABC transporter involved in vitamin B12 uptake, BtuC"/>
    <property type="match status" value="1"/>
</dbReference>
<evidence type="ECO:0000256" key="1">
    <source>
        <dbReference type="ARBA" id="ARBA00004651"/>
    </source>
</evidence>
<dbReference type="InterPro" id="IPR037294">
    <property type="entry name" value="ABC_BtuC-like"/>
</dbReference>
<feature type="transmembrane region" description="Helical" evidence="9">
    <location>
        <begin position="334"/>
        <end position="354"/>
    </location>
</feature>
<keyword evidence="11" id="KW-1185">Reference proteome</keyword>
<feature type="transmembrane region" description="Helical" evidence="9">
    <location>
        <begin position="308"/>
        <end position="328"/>
    </location>
</feature>
<evidence type="ECO:0000256" key="4">
    <source>
        <dbReference type="ARBA" id="ARBA00022475"/>
    </source>
</evidence>